<dbReference type="EMBL" id="JH002016">
    <property type="protein sequence ID" value="EGW05776.1"/>
    <property type="molecule type" value="Genomic_DNA"/>
</dbReference>
<gene>
    <name evidence="1" type="ORF">I79_021649</name>
</gene>
<dbReference type="InParanoid" id="G3ID76"/>
<accession>G3ID76</accession>
<reference evidence="2" key="1">
    <citation type="journal article" date="2011" name="Nat. Biotechnol.">
        <title>The genomic sequence of the Chinese hamster ovary (CHO)-K1 cell line.</title>
        <authorList>
            <person name="Xu X."/>
            <person name="Nagarajan H."/>
            <person name="Lewis N.E."/>
            <person name="Pan S."/>
            <person name="Cai Z."/>
            <person name="Liu X."/>
            <person name="Chen W."/>
            <person name="Xie M."/>
            <person name="Wang W."/>
            <person name="Hammond S."/>
            <person name="Andersen M.R."/>
            <person name="Neff N."/>
            <person name="Passarelli B."/>
            <person name="Koh W."/>
            <person name="Fan H.C."/>
            <person name="Wang J."/>
            <person name="Gui Y."/>
            <person name="Lee K.H."/>
            <person name="Betenbaugh M.J."/>
            <person name="Quake S.R."/>
            <person name="Famili I."/>
            <person name="Palsson B.O."/>
            <person name="Wang J."/>
        </authorList>
    </citation>
    <scope>NUCLEOTIDE SEQUENCE [LARGE SCALE GENOMIC DNA]</scope>
    <source>
        <strain evidence="2">CHO K1 cell line</strain>
    </source>
</reference>
<dbReference type="AlphaFoldDB" id="G3ID76"/>
<evidence type="ECO:0000313" key="1">
    <source>
        <dbReference type="EMBL" id="EGW05776.1"/>
    </source>
</evidence>
<dbReference type="Proteomes" id="UP000001075">
    <property type="component" value="Unassembled WGS sequence"/>
</dbReference>
<name>G3ID76_CRIGR</name>
<proteinExistence type="predicted"/>
<sequence>MAYTGNRRHPKSTPYAFKKNLQGVLSSTESSVGNFIVQVYKSVLLGQQQGSGNPGL</sequence>
<evidence type="ECO:0000313" key="2">
    <source>
        <dbReference type="Proteomes" id="UP000001075"/>
    </source>
</evidence>
<organism evidence="1 2">
    <name type="scientific">Cricetulus griseus</name>
    <name type="common">Chinese hamster</name>
    <name type="synonym">Cricetulus barabensis griseus</name>
    <dbReference type="NCBI Taxonomy" id="10029"/>
    <lineage>
        <taxon>Eukaryota</taxon>
        <taxon>Metazoa</taxon>
        <taxon>Chordata</taxon>
        <taxon>Craniata</taxon>
        <taxon>Vertebrata</taxon>
        <taxon>Euteleostomi</taxon>
        <taxon>Mammalia</taxon>
        <taxon>Eutheria</taxon>
        <taxon>Euarchontoglires</taxon>
        <taxon>Glires</taxon>
        <taxon>Rodentia</taxon>
        <taxon>Myomorpha</taxon>
        <taxon>Muroidea</taxon>
        <taxon>Cricetidae</taxon>
        <taxon>Cricetinae</taxon>
        <taxon>Cricetulus</taxon>
    </lineage>
</organism>
<protein>
    <submittedName>
        <fullName evidence="1">Uncharacterized protein</fullName>
    </submittedName>
</protein>